<dbReference type="AlphaFoldDB" id="A0A6H1Z7Z3"/>
<sequence length="59" mass="6844">MDMDNELDRMDEVSGRLRKSITDLAKMCYALMGMVGYEPLDLELDQKINDGKVEDCKWN</sequence>
<reference evidence="1" key="1">
    <citation type="submission" date="2020-03" db="EMBL/GenBank/DDBJ databases">
        <title>The deep terrestrial virosphere.</title>
        <authorList>
            <person name="Holmfeldt K."/>
            <person name="Nilsson E."/>
            <person name="Simone D."/>
            <person name="Lopez-Fernandez M."/>
            <person name="Wu X."/>
            <person name="de Brujin I."/>
            <person name="Lundin D."/>
            <person name="Andersson A."/>
            <person name="Bertilsson S."/>
            <person name="Dopson M."/>
        </authorList>
    </citation>
    <scope>NUCLEOTIDE SEQUENCE</scope>
    <source>
        <strain evidence="4">MM415A01944</strain>
        <strain evidence="3">MM415B00439</strain>
        <strain evidence="2">TM448A00343</strain>
        <strain evidence="1">TM448B00310</strain>
    </source>
</reference>
<evidence type="ECO:0000313" key="3">
    <source>
        <dbReference type="EMBL" id="QJA65077.1"/>
    </source>
</evidence>
<dbReference type="EMBL" id="MT144006">
    <property type="protein sequence ID" value="QJA46283.1"/>
    <property type="molecule type" value="Genomic_DNA"/>
</dbReference>
<dbReference type="EMBL" id="MT144609">
    <property type="protein sequence ID" value="QJA43579.1"/>
    <property type="molecule type" value="Genomic_DNA"/>
</dbReference>
<evidence type="ECO:0000313" key="1">
    <source>
        <dbReference type="EMBL" id="QJA43579.1"/>
    </source>
</evidence>
<dbReference type="EMBL" id="MT142117">
    <property type="protein sequence ID" value="QJA74725.1"/>
    <property type="molecule type" value="Genomic_DNA"/>
</dbReference>
<name>A0A6H1Z7Z3_9ZZZZ</name>
<proteinExistence type="predicted"/>
<dbReference type="EMBL" id="MT141531">
    <property type="protein sequence ID" value="QJA65077.1"/>
    <property type="molecule type" value="Genomic_DNA"/>
</dbReference>
<organism evidence="1">
    <name type="scientific">viral metagenome</name>
    <dbReference type="NCBI Taxonomy" id="1070528"/>
    <lineage>
        <taxon>unclassified sequences</taxon>
        <taxon>metagenomes</taxon>
        <taxon>organismal metagenomes</taxon>
    </lineage>
</organism>
<evidence type="ECO:0000313" key="4">
    <source>
        <dbReference type="EMBL" id="QJA74725.1"/>
    </source>
</evidence>
<accession>A0A6H1Z7Z3</accession>
<evidence type="ECO:0000313" key="2">
    <source>
        <dbReference type="EMBL" id="QJA46283.1"/>
    </source>
</evidence>
<gene>
    <name evidence="4" type="ORF">MM415A01944_0004</name>
    <name evidence="3" type="ORF">MM415B00439_0033</name>
    <name evidence="2" type="ORF">TM448A00343_0035</name>
    <name evidence="1" type="ORF">TM448B00310_0016</name>
</gene>
<protein>
    <submittedName>
        <fullName evidence="1">Uncharacterized protein</fullName>
    </submittedName>
</protein>